<evidence type="ECO:0000313" key="5">
    <source>
        <dbReference type="Proteomes" id="UP001190926"/>
    </source>
</evidence>
<dbReference type="InterPro" id="IPR044730">
    <property type="entry name" value="RNase_H-like_dom_plant"/>
</dbReference>
<dbReference type="GO" id="GO:0004523">
    <property type="term" value="F:RNA-DNA hybrid ribonuclease activity"/>
    <property type="evidence" value="ECO:0007669"/>
    <property type="project" value="InterPro"/>
</dbReference>
<dbReference type="EMBL" id="SDAM02002078">
    <property type="protein sequence ID" value="KAH6821503.1"/>
    <property type="molecule type" value="Genomic_DNA"/>
</dbReference>
<feature type="coiled-coil region" evidence="1">
    <location>
        <begin position="650"/>
        <end position="768"/>
    </location>
</feature>
<dbReference type="AlphaFoldDB" id="A0AAD4ITW6"/>
<dbReference type="PANTHER" id="PTHR48449:SF1">
    <property type="entry name" value="DUF1985 DOMAIN-CONTAINING PROTEIN"/>
    <property type="match status" value="1"/>
</dbReference>
<keyword evidence="1" id="KW-0175">Coiled coil</keyword>
<evidence type="ECO:0000313" key="4">
    <source>
        <dbReference type="EMBL" id="KAH6821503.1"/>
    </source>
</evidence>
<dbReference type="InterPro" id="IPR036397">
    <property type="entry name" value="RNaseH_sf"/>
</dbReference>
<evidence type="ECO:0000259" key="3">
    <source>
        <dbReference type="Pfam" id="PF13456"/>
    </source>
</evidence>
<accession>A0AAD4ITW6</accession>
<dbReference type="Gene3D" id="3.30.420.10">
    <property type="entry name" value="Ribonuclease H-like superfamily/Ribonuclease H"/>
    <property type="match status" value="1"/>
</dbReference>
<protein>
    <recommendedName>
        <fullName evidence="3">RNase H type-1 domain-containing protein</fullName>
    </recommendedName>
</protein>
<feature type="region of interest" description="Disordered" evidence="2">
    <location>
        <begin position="195"/>
        <end position="225"/>
    </location>
</feature>
<comment type="caution">
    <text evidence="4">The sequence shown here is derived from an EMBL/GenBank/DDBJ whole genome shotgun (WGS) entry which is preliminary data.</text>
</comment>
<keyword evidence="5" id="KW-1185">Reference proteome</keyword>
<dbReference type="InterPro" id="IPR012337">
    <property type="entry name" value="RNaseH-like_sf"/>
</dbReference>
<proteinExistence type="predicted"/>
<reference evidence="4 5" key="1">
    <citation type="journal article" date="2021" name="Nat. Commun.">
        <title>Incipient diploidization of the medicinal plant Perilla within 10,000 years.</title>
        <authorList>
            <person name="Zhang Y."/>
            <person name="Shen Q."/>
            <person name="Leng L."/>
            <person name="Zhang D."/>
            <person name="Chen S."/>
            <person name="Shi Y."/>
            <person name="Ning Z."/>
            <person name="Chen S."/>
        </authorList>
    </citation>
    <scope>NUCLEOTIDE SEQUENCE [LARGE SCALE GENOMIC DNA]</scope>
    <source>
        <strain evidence="5">cv. PC099</strain>
    </source>
</reference>
<name>A0AAD4ITW6_PERFH</name>
<evidence type="ECO:0000256" key="1">
    <source>
        <dbReference type="SAM" id="Coils"/>
    </source>
</evidence>
<dbReference type="PANTHER" id="PTHR48449">
    <property type="entry name" value="DUF1985 DOMAIN-CONTAINING PROTEIN"/>
    <property type="match status" value="1"/>
</dbReference>
<gene>
    <name evidence="4" type="ORF">C2S53_009741</name>
</gene>
<organism evidence="4 5">
    <name type="scientific">Perilla frutescens var. hirtella</name>
    <name type="common">Perilla citriodora</name>
    <name type="synonym">Perilla setoyensis</name>
    <dbReference type="NCBI Taxonomy" id="608512"/>
    <lineage>
        <taxon>Eukaryota</taxon>
        <taxon>Viridiplantae</taxon>
        <taxon>Streptophyta</taxon>
        <taxon>Embryophyta</taxon>
        <taxon>Tracheophyta</taxon>
        <taxon>Spermatophyta</taxon>
        <taxon>Magnoliopsida</taxon>
        <taxon>eudicotyledons</taxon>
        <taxon>Gunneridae</taxon>
        <taxon>Pentapetalae</taxon>
        <taxon>asterids</taxon>
        <taxon>lamiids</taxon>
        <taxon>Lamiales</taxon>
        <taxon>Lamiaceae</taxon>
        <taxon>Nepetoideae</taxon>
        <taxon>Elsholtzieae</taxon>
        <taxon>Perilla</taxon>
    </lineage>
</organism>
<feature type="coiled-coil region" evidence="1">
    <location>
        <begin position="76"/>
        <end position="156"/>
    </location>
</feature>
<dbReference type="InterPro" id="IPR002156">
    <property type="entry name" value="RNaseH_domain"/>
</dbReference>
<dbReference type="GO" id="GO:0003676">
    <property type="term" value="F:nucleic acid binding"/>
    <property type="evidence" value="ECO:0007669"/>
    <property type="project" value="InterPro"/>
</dbReference>
<dbReference type="SUPFAM" id="SSF57997">
    <property type="entry name" value="Tropomyosin"/>
    <property type="match status" value="1"/>
</dbReference>
<feature type="domain" description="RNase H type-1" evidence="3">
    <location>
        <begin position="486"/>
        <end position="586"/>
    </location>
</feature>
<dbReference type="SUPFAM" id="SSF53098">
    <property type="entry name" value="Ribonuclease H-like"/>
    <property type="match status" value="1"/>
</dbReference>
<evidence type="ECO:0000256" key="2">
    <source>
        <dbReference type="SAM" id="MobiDB-lite"/>
    </source>
</evidence>
<dbReference type="CDD" id="cd06222">
    <property type="entry name" value="RNase_H_like"/>
    <property type="match status" value="1"/>
</dbReference>
<dbReference type="Pfam" id="PF13456">
    <property type="entry name" value="RVT_3"/>
    <property type="match status" value="1"/>
</dbReference>
<sequence length="831" mass="95969">MSKNFSNPEFLKTKFDEFQNILTEQLKMKFDEFQNIWREREKDMNLEMAEVVTERDSFQKELGSLKKTLTSTILEKSNLEEKSSTLETRCKESDKRIVEMEKKNRTLRIEKLDVEKKLKGSERKYEQLKVFAKKSMEEMQRENEKLRVEKTESDNAARVYKTKINNLKELVNLEDATISHHQLPTGPNILLASQTKPKEKPRKRMVQRNKKYSKKASVQGASHSPTFSRRCDLLKIINIIKKKLDQENLEKFKESCFGHFLEIGDLKFQGQLLSQLVMHMDTVASNKERGLVFKIGNSNMEFGPNIFSKIGGLIHDGTSQATKTCSSIHKNVFGGSTSITLKDAENAFNSVWAYETMPRVAKHCAVLRAEKISENRKILRWSTVLKNIRFNELNEFFTPGDKAHLVLHSNIEASPKEKNKVDKMPTSSAANDPTYLPRHLSTRIKIELSKRRRAHSTCTYSKETVKRAQVKKSGRGRMDKDRWRCDQGKLKAGLAKSIVEPASVLEAEINAILLGVGLCLHEELVPFVVFSDSLLAVRMLKGGRGGDSFLEDVLPYLAEAYSKGLICDFRHMHREANTVAHVVARFGADSFRKPTLLIILRLGFLSDGIPFLHLGKLEILEWTDMSTSFSTPELIKLKFDEVQNIMKEREKNMKMEMEKVVRERDALKKEMDLLEKSQSSANLEKCSLEEKLCKLESRCELLDKRLLEMEEKIQKSRIDKLDVERKLKRSETKCDDLKRKEIERERVVRKLERKNEELRVKKMESDKAAEVYKNRIDYLESMMLKLKKLTKVLNDLLGLCFPYLKFSLCESNIPASDSGVADETKRIENLF</sequence>
<feature type="compositionally biased region" description="Basic residues" evidence="2">
    <location>
        <begin position="199"/>
        <end position="214"/>
    </location>
</feature>
<dbReference type="Proteomes" id="UP001190926">
    <property type="component" value="Unassembled WGS sequence"/>
</dbReference>